<name>L8WLK3_THACA</name>
<dbReference type="EMBL" id="AFRT01002515">
    <property type="protein sequence ID" value="ELU37647.1"/>
    <property type="molecule type" value="Genomic_DNA"/>
</dbReference>
<keyword evidence="2" id="KW-1185">Reference proteome</keyword>
<dbReference type="Proteomes" id="UP000011668">
    <property type="component" value="Unassembled WGS sequence"/>
</dbReference>
<accession>L8WLK3</accession>
<reference evidence="1 2" key="1">
    <citation type="journal article" date="2013" name="Nat. Commun.">
        <title>The evolution and pathogenic mechanisms of the rice sheath blight pathogen.</title>
        <authorList>
            <person name="Zheng A."/>
            <person name="Lin R."/>
            <person name="Xu L."/>
            <person name="Qin P."/>
            <person name="Tang C."/>
            <person name="Ai P."/>
            <person name="Zhang D."/>
            <person name="Liu Y."/>
            <person name="Sun Z."/>
            <person name="Feng H."/>
            <person name="Wang Y."/>
            <person name="Chen Y."/>
            <person name="Liang X."/>
            <person name="Fu R."/>
            <person name="Li Q."/>
            <person name="Zhang J."/>
            <person name="Yu X."/>
            <person name="Xie Z."/>
            <person name="Ding L."/>
            <person name="Guan P."/>
            <person name="Tang J."/>
            <person name="Liang Y."/>
            <person name="Wang S."/>
            <person name="Deng Q."/>
            <person name="Li S."/>
            <person name="Zhu J."/>
            <person name="Wang L."/>
            <person name="Liu H."/>
            <person name="Li P."/>
        </authorList>
    </citation>
    <scope>NUCLEOTIDE SEQUENCE [LARGE SCALE GENOMIC DNA]</scope>
    <source>
        <strain evidence="2">AG-1 IA</strain>
    </source>
</reference>
<dbReference type="HOGENOM" id="CLU_3126067_0_0_1"/>
<organism evidence="1 2">
    <name type="scientific">Thanatephorus cucumeris (strain AG1-IA)</name>
    <name type="common">Rice sheath blight fungus</name>
    <name type="synonym">Rhizoctonia solani</name>
    <dbReference type="NCBI Taxonomy" id="983506"/>
    <lineage>
        <taxon>Eukaryota</taxon>
        <taxon>Fungi</taxon>
        <taxon>Dikarya</taxon>
        <taxon>Basidiomycota</taxon>
        <taxon>Agaricomycotina</taxon>
        <taxon>Agaricomycetes</taxon>
        <taxon>Cantharellales</taxon>
        <taxon>Ceratobasidiaceae</taxon>
        <taxon>Rhizoctonia</taxon>
        <taxon>Rhizoctonia solani AG-1</taxon>
    </lineage>
</organism>
<dbReference type="AlphaFoldDB" id="L8WLK3"/>
<evidence type="ECO:0000313" key="2">
    <source>
        <dbReference type="Proteomes" id="UP000011668"/>
    </source>
</evidence>
<gene>
    <name evidence="1" type="ORF">AG1IA_08324</name>
</gene>
<protein>
    <submittedName>
        <fullName evidence="1">Uncharacterized protein</fullName>
    </submittedName>
</protein>
<sequence length="50" mass="5521">MDNSCSQPLQMSDTSIEDSEGTMSVLGSILEMCGQAFEVREMEPWSCARC</sequence>
<evidence type="ECO:0000313" key="1">
    <source>
        <dbReference type="EMBL" id="ELU37647.1"/>
    </source>
</evidence>
<comment type="caution">
    <text evidence="1">The sequence shown here is derived from an EMBL/GenBank/DDBJ whole genome shotgun (WGS) entry which is preliminary data.</text>
</comment>
<proteinExistence type="predicted"/>